<dbReference type="CDD" id="cd00590">
    <property type="entry name" value="RRM_SF"/>
    <property type="match status" value="1"/>
</dbReference>
<gene>
    <name evidence="2" type="ORF">LSALG_LOCUS20479</name>
</gene>
<evidence type="ECO:0000256" key="1">
    <source>
        <dbReference type="SAM" id="MobiDB-lite"/>
    </source>
</evidence>
<dbReference type="Gene3D" id="3.30.70.330">
    <property type="match status" value="1"/>
</dbReference>
<dbReference type="Proteomes" id="UP001177003">
    <property type="component" value="Chromosome 4"/>
</dbReference>
<evidence type="ECO:0008006" key="4">
    <source>
        <dbReference type="Google" id="ProtNLM"/>
    </source>
</evidence>
<dbReference type="GO" id="GO:0003676">
    <property type="term" value="F:nucleic acid binding"/>
    <property type="evidence" value="ECO:0007669"/>
    <property type="project" value="InterPro"/>
</dbReference>
<organism evidence="2 3">
    <name type="scientific">Lactuca saligna</name>
    <name type="common">Willowleaf lettuce</name>
    <dbReference type="NCBI Taxonomy" id="75948"/>
    <lineage>
        <taxon>Eukaryota</taxon>
        <taxon>Viridiplantae</taxon>
        <taxon>Streptophyta</taxon>
        <taxon>Embryophyta</taxon>
        <taxon>Tracheophyta</taxon>
        <taxon>Spermatophyta</taxon>
        <taxon>Magnoliopsida</taxon>
        <taxon>eudicotyledons</taxon>
        <taxon>Gunneridae</taxon>
        <taxon>Pentapetalae</taxon>
        <taxon>asterids</taxon>
        <taxon>campanulids</taxon>
        <taxon>Asterales</taxon>
        <taxon>Asteraceae</taxon>
        <taxon>Cichorioideae</taxon>
        <taxon>Cichorieae</taxon>
        <taxon>Lactucinae</taxon>
        <taxon>Lactuca</taxon>
    </lineage>
</organism>
<feature type="compositionally biased region" description="Acidic residues" evidence="1">
    <location>
        <begin position="246"/>
        <end position="260"/>
    </location>
</feature>
<reference evidence="2" key="1">
    <citation type="submission" date="2023-04" db="EMBL/GenBank/DDBJ databases">
        <authorList>
            <person name="Vijverberg K."/>
            <person name="Xiong W."/>
            <person name="Schranz E."/>
        </authorList>
    </citation>
    <scope>NUCLEOTIDE SEQUENCE</scope>
</reference>
<dbReference type="InterPro" id="IPR012677">
    <property type="entry name" value="Nucleotide-bd_a/b_plait_sf"/>
</dbReference>
<dbReference type="InterPro" id="IPR035979">
    <property type="entry name" value="RBD_domain_sf"/>
</dbReference>
<proteinExistence type="predicted"/>
<evidence type="ECO:0000313" key="2">
    <source>
        <dbReference type="EMBL" id="CAI9280744.1"/>
    </source>
</evidence>
<dbReference type="SUPFAM" id="SSF54928">
    <property type="entry name" value="RNA-binding domain, RBD"/>
    <property type="match status" value="1"/>
</dbReference>
<name>A0AA35YVD5_LACSI</name>
<feature type="region of interest" description="Disordered" evidence="1">
    <location>
        <begin position="242"/>
        <end position="296"/>
    </location>
</feature>
<feature type="compositionally biased region" description="Basic and acidic residues" evidence="1">
    <location>
        <begin position="281"/>
        <end position="296"/>
    </location>
</feature>
<keyword evidence="3" id="KW-1185">Reference proteome</keyword>
<accession>A0AA35YVD5</accession>
<dbReference type="AlphaFoldDB" id="A0AA35YVD5"/>
<evidence type="ECO:0000313" key="3">
    <source>
        <dbReference type="Proteomes" id="UP001177003"/>
    </source>
</evidence>
<sequence length="296" mass="33340">MESHWCYNDVRFKPSTRDQSIIMTSAKFGEVVDIYIMTKKGAKKKCLAFVRFKKVVDEYGLEKAFQGVKCGCRILDVNIARIERKPVGPSECGNIRNRLHNRIPSTLGSKGRVSRSYVTVVTTCDRDSTRILPPPPQMKVVPTRISDDSPLQGWIKGLLPELWSEENFTAIVMTYVQVVVSFVMDQTEANLSFGKVGILTSSLTNIYYESLVEFNSKIMKIGIVEVDIDCVPLKSHMRQLDMCSSSDDDGNDNEGDDDEDHNTADIAWSPMADSLSTNALNDKDGRRIERNRLGER</sequence>
<dbReference type="EMBL" id="OX465080">
    <property type="protein sequence ID" value="CAI9280744.1"/>
    <property type="molecule type" value="Genomic_DNA"/>
</dbReference>
<protein>
    <recommendedName>
        <fullName evidence="4">RRM domain-containing protein</fullName>
    </recommendedName>
</protein>